<protein>
    <submittedName>
        <fullName evidence="3">DUF2807 domain-containing protein</fullName>
    </submittedName>
</protein>
<name>A0A2W7UAH5_9FLAO</name>
<reference evidence="3 4" key="1">
    <citation type="submission" date="2018-06" db="EMBL/GenBank/DDBJ databases">
        <title>Flavobacterium sp IMCC34762, genome.</title>
        <authorList>
            <person name="Joung Y."/>
            <person name="Cho J."/>
            <person name="Song J."/>
        </authorList>
    </citation>
    <scope>NUCLEOTIDE SEQUENCE [LARGE SCALE GENOMIC DNA]</scope>
    <source>
        <strain evidence="3 4">IMCC34762</strain>
    </source>
</reference>
<evidence type="ECO:0000313" key="3">
    <source>
        <dbReference type="EMBL" id="PZX94439.1"/>
    </source>
</evidence>
<proteinExistence type="predicted"/>
<dbReference type="RefSeq" id="WP_111409471.1">
    <property type="nucleotide sequence ID" value="NZ_QKXH01000003.1"/>
</dbReference>
<gene>
    <name evidence="3" type="ORF">DOS84_07405</name>
</gene>
<organism evidence="3 4">
    <name type="scientific">Flavobacterium aquariorum</name>
    <dbReference type="NCBI Taxonomy" id="2217670"/>
    <lineage>
        <taxon>Bacteria</taxon>
        <taxon>Pseudomonadati</taxon>
        <taxon>Bacteroidota</taxon>
        <taxon>Flavobacteriia</taxon>
        <taxon>Flavobacteriales</taxon>
        <taxon>Flavobacteriaceae</taxon>
        <taxon>Flavobacterium</taxon>
    </lineage>
</organism>
<sequence>MIKVITLITQFIIVALTALLFGSCNQLGEINAITGSGHVTTEKRTVTGDFKNVEVSNALDLVIEQSNKTEIIVEADDNLQKEITTKVENGVLVISCKSGNFINVSSKKITVKMPIIEGIEASSASTVNSNTTLKGSNLTLESSSAAHVNVTVEYETVQLRGSSASNQTVKGKALHIDVSASSASVINTADLLANKVAANSSSGGSVTVHPIVNLKAKASSGGNITYNGTPKSIQKEENSGGSIHQE</sequence>
<dbReference type="EMBL" id="QKXH01000003">
    <property type="protein sequence ID" value="PZX94439.1"/>
    <property type="molecule type" value="Genomic_DNA"/>
</dbReference>
<accession>A0A2W7UAH5</accession>
<evidence type="ECO:0000259" key="2">
    <source>
        <dbReference type="Pfam" id="PF10988"/>
    </source>
</evidence>
<dbReference type="AlphaFoldDB" id="A0A2W7UAH5"/>
<evidence type="ECO:0000313" key="4">
    <source>
        <dbReference type="Proteomes" id="UP000249177"/>
    </source>
</evidence>
<dbReference type="InterPro" id="IPR021255">
    <property type="entry name" value="DUF2807"/>
</dbReference>
<comment type="caution">
    <text evidence="3">The sequence shown here is derived from an EMBL/GenBank/DDBJ whole genome shotgun (WGS) entry which is preliminary data.</text>
</comment>
<evidence type="ECO:0000256" key="1">
    <source>
        <dbReference type="SAM" id="MobiDB-lite"/>
    </source>
</evidence>
<keyword evidence="4" id="KW-1185">Reference proteome</keyword>
<dbReference type="Proteomes" id="UP000249177">
    <property type="component" value="Unassembled WGS sequence"/>
</dbReference>
<dbReference type="Pfam" id="PF10988">
    <property type="entry name" value="DUF2807"/>
    <property type="match status" value="1"/>
</dbReference>
<feature type="domain" description="Putative auto-transporter adhesin head GIN" evidence="2">
    <location>
        <begin position="49"/>
        <end position="230"/>
    </location>
</feature>
<dbReference type="PROSITE" id="PS51257">
    <property type="entry name" value="PROKAR_LIPOPROTEIN"/>
    <property type="match status" value="1"/>
</dbReference>
<dbReference type="OrthoDB" id="1422484at2"/>
<feature type="region of interest" description="Disordered" evidence="1">
    <location>
        <begin position="225"/>
        <end position="246"/>
    </location>
</feature>
<dbReference type="Gene3D" id="2.160.20.120">
    <property type="match status" value="1"/>
</dbReference>